<dbReference type="InterPro" id="IPR051450">
    <property type="entry name" value="Gfo/Idh/MocA_Oxidoreductases"/>
</dbReference>
<gene>
    <name evidence="3" type="ORF">M2319_001872</name>
</gene>
<dbReference type="Pfam" id="PF22725">
    <property type="entry name" value="GFO_IDH_MocA_C3"/>
    <property type="match status" value="1"/>
</dbReference>
<evidence type="ECO:0000259" key="2">
    <source>
        <dbReference type="Pfam" id="PF22725"/>
    </source>
</evidence>
<feature type="domain" description="GFO/IDH/MocA-like oxidoreductase" evidence="2">
    <location>
        <begin position="133"/>
        <end position="241"/>
    </location>
</feature>
<dbReference type="Pfam" id="PF01408">
    <property type="entry name" value="GFO_IDH_MocA"/>
    <property type="match status" value="1"/>
</dbReference>
<reference evidence="4" key="1">
    <citation type="submission" date="2023-07" db="EMBL/GenBank/DDBJ databases">
        <title>Genome sequencing of Purple Non-Sulfur Bacteria from various extreme environments.</title>
        <authorList>
            <person name="Mayer M."/>
        </authorList>
    </citation>
    <scope>NUCLEOTIDE SEQUENCE [LARGE SCALE GENOMIC DNA]</scope>
    <source>
        <strain evidence="4">DSM 17935</strain>
    </source>
</reference>
<organism evidence="3 4">
    <name type="scientific">Rhodobium gokarnense</name>
    <dbReference type="NCBI Taxonomy" id="364296"/>
    <lineage>
        <taxon>Bacteria</taxon>
        <taxon>Pseudomonadati</taxon>
        <taxon>Pseudomonadota</taxon>
        <taxon>Alphaproteobacteria</taxon>
        <taxon>Hyphomicrobiales</taxon>
        <taxon>Rhodobiaceae</taxon>
        <taxon>Rhodobium</taxon>
    </lineage>
</organism>
<name>A0ABT3HAX2_9HYPH</name>
<comment type="caution">
    <text evidence="3">The sequence shown here is derived from an EMBL/GenBank/DDBJ whole genome shotgun (WGS) entry which is preliminary data.</text>
</comment>
<sequence>MTCDPVRLGVAGLGRGFMLTLPSILADKHVRLVAAAAPRAESREAFVAEFGGRAYATIEELAADPDVEAVYIATPHQMHREHAEILAAGGKHLLVEKPLAISLDDATAIVDAAARAGVRLVTGPSHSFDQPVLAARRLIDEGRFGRVRMIHALNYTDFLCRPRRPEELSTELGGGVVFSQAVHQVDVVRVLMGGEALTVSAMTGAWDPARPTEGAYAALIRFDGGRFANLVYSGYAHFDSDTWQDDIGELGAVKDPAKYGAARRALATVSSPEEEAALKSGRTFGAVDVPPAAPHAEHFGPVIVSCDRADLRLTAKGIEVWGDTERSFIAAPADPSPRAEVLKGLYDAVRGNNPPIQSGGWGRASLELCHAILESATTGGPVQLQHQS</sequence>
<accession>A0ABT3HAX2</accession>
<dbReference type="Gene3D" id="3.40.50.720">
    <property type="entry name" value="NAD(P)-binding Rossmann-like Domain"/>
    <property type="match status" value="1"/>
</dbReference>
<evidence type="ECO:0000313" key="3">
    <source>
        <dbReference type="EMBL" id="MCW2307541.1"/>
    </source>
</evidence>
<dbReference type="Proteomes" id="UP001209755">
    <property type="component" value="Unassembled WGS sequence"/>
</dbReference>
<dbReference type="GO" id="GO:0018517">
    <property type="term" value="F:phthalate 4,5-cis-dihydrodiol dehydrogenase activity"/>
    <property type="evidence" value="ECO:0007669"/>
    <property type="project" value="UniProtKB-EC"/>
</dbReference>
<dbReference type="EC" id="1.3.1.64" evidence="3"/>
<dbReference type="RefSeq" id="WP_264601188.1">
    <property type="nucleotide sequence ID" value="NZ_JAOQNS010000004.1"/>
</dbReference>
<dbReference type="InterPro" id="IPR036291">
    <property type="entry name" value="NAD(P)-bd_dom_sf"/>
</dbReference>
<protein>
    <submittedName>
        <fullName evidence="3">Phthalate 4,5-cis-dihydrodiol dehydrogenase</fullName>
        <ecNumber evidence="3">1.3.1.64</ecNumber>
    </submittedName>
</protein>
<keyword evidence="3" id="KW-0560">Oxidoreductase</keyword>
<evidence type="ECO:0000313" key="4">
    <source>
        <dbReference type="Proteomes" id="UP001209755"/>
    </source>
</evidence>
<evidence type="ECO:0000259" key="1">
    <source>
        <dbReference type="Pfam" id="PF01408"/>
    </source>
</evidence>
<dbReference type="SUPFAM" id="SSF51735">
    <property type="entry name" value="NAD(P)-binding Rossmann-fold domains"/>
    <property type="match status" value="1"/>
</dbReference>
<dbReference type="InterPro" id="IPR000683">
    <property type="entry name" value="Gfo/Idh/MocA-like_OxRdtase_N"/>
</dbReference>
<dbReference type="InterPro" id="IPR055170">
    <property type="entry name" value="GFO_IDH_MocA-like_dom"/>
</dbReference>
<dbReference type="PANTHER" id="PTHR43377:SF1">
    <property type="entry name" value="BILIVERDIN REDUCTASE A"/>
    <property type="match status" value="1"/>
</dbReference>
<dbReference type="SUPFAM" id="SSF55347">
    <property type="entry name" value="Glyceraldehyde-3-phosphate dehydrogenase-like, C-terminal domain"/>
    <property type="match status" value="1"/>
</dbReference>
<dbReference type="Gene3D" id="3.30.360.10">
    <property type="entry name" value="Dihydrodipicolinate Reductase, domain 2"/>
    <property type="match status" value="1"/>
</dbReference>
<dbReference type="EMBL" id="JAOQNS010000004">
    <property type="protein sequence ID" value="MCW2307541.1"/>
    <property type="molecule type" value="Genomic_DNA"/>
</dbReference>
<keyword evidence="4" id="KW-1185">Reference proteome</keyword>
<proteinExistence type="predicted"/>
<feature type="domain" description="Gfo/Idh/MocA-like oxidoreductase N-terminal" evidence="1">
    <location>
        <begin position="7"/>
        <end position="121"/>
    </location>
</feature>
<dbReference type="PANTHER" id="PTHR43377">
    <property type="entry name" value="BILIVERDIN REDUCTASE A"/>
    <property type="match status" value="1"/>
</dbReference>